<dbReference type="Proteomes" id="UP000230605">
    <property type="component" value="Chromosome 3"/>
</dbReference>
<dbReference type="OrthoDB" id="9986861at2759"/>
<evidence type="ECO:0000313" key="2">
    <source>
        <dbReference type="EMBL" id="PIA98820.1"/>
    </source>
</evidence>
<evidence type="ECO:0000256" key="1">
    <source>
        <dbReference type="SAM" id="MobiDB-lite"/>
    </source>
</evidence>
<sequence>MEIPPRSETPRPRNRKPDSRHTLSCTPKRTGRQRSLTEVLFSMELMQNNTAVLMTDLEPTWVSQNEADGDRDVGKTYATIKTTMDRLQHIEGLYVEGHGINPDSRDNINELKRKIRDGTGPEGGNKAWDGVVLGHRIRCDLPMTLLFEELVNFVHETLPGVKLLFPSNDEDHAEVIRRHLHIGYERIPLTKTALEAMNRGR</sequence>
<dbReference type="AlphaFoldDB" id="A0A2G5I229"/>
<comment type="caution">
    <text evidence="2">The sequence shown here is derived from an EMBL/GenBank/DDBJ whole genome shotgun (WGS) entry which is preliminary data.</text>
</comment>
<feature type="compositionally biased region" description="Basic and acidic residues" evidence="1">
    <location>
        <begin position="8"/>
        <end position="21"/>
    </location>
</feature>
<feature type="region of interest" description="Disordered" evidence="1">
    <location>
        <begin position="1"/>
        <end position="32"/>
    </location>
</feature>
<reference evidence="2 3" key="1">
    <citation type="submission" date="2015-10" db="EMBL/GenBank/DDBJ databases">
        <title>The cercosporin biosynthetic gene cluster was horizontally transferred to several fungal lineages and shown to be expanded in Cercospora beticola based on microsynteny with recipient genomes.</title>
        <authorList>
            <person name="De Jonge R."/>
            <person name="Ebert M.K."/>
            <person name="Suttle J.C."/>
            <person name="Jurick Ii W.M."/>
            <person name="Secor G.A."/>
            <person name="Thomma B.P."/>
            <person name="Van De Peer Y."/>
            <person name="Bolton M.D."/>
        </authorList>
    </citation>
    <scope>NUCLEOTIDE SEQUENCE [LARGE SCALE GENOMIC DNA]</scope>
    <source>
        <strain evidence="2 3">09-40</strain>
    </source>
</reference>
<protein>
    <submittedName>
        <fullName evidence="2">Uncharacterized protein</fullName>
    </submittedName>
</protein>
<accession>A0A2G5I229</accession>
<gene>
    <name evidence="2" type="ORF">CB0940_02799</name>
</gene>
<name>A0A2G5I229_CERBT</name>
<evidence type="ECO:0000313" key="3">
    <source>
        <dbReference type="Proteomes" id="UP000230605"/>
    </source>
</evidence>
<organism evidence="2 3">
    <name type="scientific">Cercospora beticola</name>
    <name type="common">Sugarbeet leaf spot fungus</name>
    <dbReference type="NCBI Taxonomy" id="122368"/>
    <lineage>
        <taxon>Eukaryota</taxon>
        <taxon>Fungi</taxon>
        <taxon>Dikarya</taxon>
        <taxon>Ascomycota</taxon>
        <taxon>Pezizomycotina</taxon>
        <taxon>Dothideomycetes</taxon>
        <taxon>Dothideomycetidae</taxon>
        <taxon>Mycosphaerellales</taxon>
        <taxon>Mycosphaerellaceae</taxon>
        <taxon>Cercospora</taxon>
    </lineage>
</organism>
<proteinExistence type="predicted"/>
<dbReference type="EMBL" id="LKMD01000101">
    <property type="protein sequence ID" value="PIA98820.1"/>
    <property type="molecule type" value="Genomic_DNA"/>
</dbReference>